<dbReference type="PANTHER" id="PTHR30250:SF10">
    <property type="entry name" value="LIPOPOLYSACCHARIDE BIOSYNTHESIS PROTEIN WZXC"/>
    <property type="match status" value="1"/>
</dbReference>
<organism evidence="8 9">
    <name type="scientific">Roseivivax jejudonensis</name>
    <dbReference type="NCBI Taxonomy" id="1529041"/>
    <lineage>
        <taxon>Bacteria</taxon>
        <taxon>Pseudomonadati</taxon>
        <taxon>Pseudomonadota</taxon>
        <taxon>Alphaproteobacteria</taxon>
        <taxon>Rhodobacterales</taxon>
        <taxon>Roseobacteraceae</taxon>
        <taxon>Roseivivax</taxon>
    </lineage>
</organism>
<comment type="similarity">
    <text evidence="2">Belongs to the polysaccharide synthase family.</text>
</comment>
<keyword evidence="5 7" id="KW-1133">Transmembrane helix</keyword>
<protein>
    <submittedName>
        <fullName evidence="8">Teichuronic acid biosynthesis protein TuaB</fullName>
    </submittedName>
</protein>
<dbReference type="Proteomes" id="UP000193570">
    <property type="component" value="Unassembled WGS sequence"/>
</dbReference>
<feature type="transmembrane region" description="Helical" evidence="7">
    <location>
        <begin position="451"/>
        <end position="477"/>
    </location>
</feature>
<dbReference type="GO" id="GO:0005886">
    <property type="term" value="C:plasma membrane"/>
    <property type="evidence" value="ECO:0007669"/>
    <property type="project" value="UniProtKB-SubCell"/>
</dbReference>
<feature type="transmembrane region" description="Helical" evidence="7">
    <location>
        <begin position="52"/>
        <end position="76"/>
    </location>
</feature>
<feature type="transmembrane region" description="Helical" evidence="7">
    <location>
        <begin position="388"/>
        <end position="407"/>
    </location>
</feature>
<evidence type="ECO:0000256" key="7">
    <source>
        <dbReference type="SAM" id="Phobius"/>
    </source>
</evidence>
<evidence type="ECO:0000256" key="6">
    <source>
        <dbReference type="ARBA" id="ARBA00023136"/>
    </source>
</evidence>
<evidence type="ECO:0000256" key="1">
    <source>
        <dbReference type="ARBA" id="ARBA00004651"/>
    </source>
</evidence>
<evidence type="ECO:0000313" key="8">
    <source>
        <dbReference type="EMBL" id="SLN53636.1"/>
    </source>
</evidence>
<name>A0A1X6ZJR6_9RHOB</name>
<evidence type="ECO:0000256" key="2">
    <source>
        <dbReference type="ARBA" id="ARBA00007430"/>
    </source>
</evidence>
<keyword evidence="9" id="KW-1185">Reference proteome</keyword>
<keyword evidence="3" id="KW-1003">Cell membrane</keyword>
<feature type="transmembrane region" description="Helical" evidence="7">
    <location>
        <begin position="154"/>
        <end position="173"/>
    </location>
</feature>
<keyword evidence="4 7" id="KW-0812">Transmembrane</keyword>
<feature type="transmembrane region" description="Helical" evidence="7">
    <location>
        <begin position="297"/>
        <end position="325"/>
    </location>
</feature>
<gene>
    <name evidence="8" type="primary">tuaB</name>
    <name evidence="8" type="ORF">ROJ8625_02741</name>
</gene>
<dbReference type="EMBL" id="FWFK01000004">
    <property type="protein sequence ID" value="SLN53636.1"/>
    <property type="molecule type" value="Genomic_DNA"/>
</dbReference>
<sequence>MSDAPKQGAGNLSGRTAASSGWVGLARILVRLSDFLLLLVLARLLTPADFGLVTLATAIIGILDVLTDIPLTSALIRAERIERRFIDTAFTLGLLRGALLLALIGALTPAIAALYGDDRLLAVVPVLALGAALRVMQSPGMAHLYKALRFRESFVMEIGGKIASFGVAVAVALATRSYWALVLAPVVTQAVSVGLSYVIAPCRPRLSLAEFGFFWRFMGWLIPAQFAAGVAGQFDRLFLGAVVPKATLGFFGVANSLAALVEQSLRKAVTQPLISGFVMVEGQADRLRRGYRMADSAIVLSALPLYLIAFVFAEQIVAVALGAGWAPAAPYLQGLALAFLPALMRLPFRPLAMAAGRTDLVFAVEATALASRIVALPAGFALAGVPGLIGGIGVAGVVTAGAAMEVVRRICGMSWAAQMQGTVRAAGPAIVALFVAWHLERAIAPLTGVPPMLGLGGATLAFLATFYAGVVLTWLALGRPAGVEAKAVGAIGRRILRNS</sequence>
<feature type="transmembrane region" description="Helical" evidence="7">
    <location>
        <begin position="331"/>
        <end position="348"/>
    </location>
</feature>
<feature type="transmembrane region" description="Helical" evidence="7">
    <location>
        <begin position="419"/>
        <end position="439"/>
    </location>
</feature>
<dbReference type="PANTHER" id="PTHR30250">
    <property type="entry name" value="PST FAMILY PREDICTED COLANIC ACID TRANSPORTER"/>
    <property type="match status" value="1"/>
</dbReference>
<feature type="transmembrane region" description="Helical" evidence="7">
    <location>
        <begin position="237"/>
        <end position="261"/>
    </location>
</feature>
<feature type="transmembrane region" description="Helical" evidence="7">
    <location>
        <begin position="179"/>
        <end position="200"/>
    </location>
</feature>
<evidence type="ECO:0000256" key="5">
    <source>
        <dbReference type="ARBA" id="ARBA00022989"/>
    </source>
</evidence>
<evidence type="ECO:0000313" key="9">
    <source>
        <dbReference type="Proteomes" id="UP000193570"/>
    </source>
</evidence>
<dbReference type="OrthoDB" id="9770347at2"/>
<feature type="transmembrane region" description="Helical" evidence="7">
    <location>
        <begin position="97"/>
        <end position="116"/>
    </location>
</feature>
<dbReference type="InterPro" id="IPR050833">
    <property type="entry name" value="Poly_Biosynth_Transport"/>
</dbReference>
<evidence type="ECO:0000256" key="4">
    <source>
        <dbReference type="ARBA" id="ARBA00022692"/>
    </source>
</evidence>
<proteinExistence type="inferred from homology"/>
<comment type="subcellular location">
    <subcellularLocation>
        <location evidence="1">Cell membrane</location>
        <topology evidence="1">Multi-pass membrane protein</topology>
    </subcellularLocation>
</comment>
<dbReference type="RefSeq" id="WP_159456769.1">
    <property type="nucleotide sequence ID" value="NZ_FWFK01000004.1"/>
</dbReference>
<reference evidence="8 9" key="1">
    <citation type="submission" date="2017-03" db="EMBL/GenBank/DDBJ databases">
        <authorList>
            <person name="Afonso C.L."/>
            <person name="Miller P.J."/>
            <person name="Scott M.A."/>
            <person name="Spackman E."/>
            <person name="Goraichik I."/>
            <person name="Dimitrov K.M."/>
            <person name="Suarez D.L."/>
            <person name="Swayne D.E."/>
        </authorList>
    </citation>
    <scope>NUCLEOTIDE SEQUENCE [LARGE SCALE GENOMIC DNA]</scope>
    <source>
        <strain evidence="8 9">CECT 8625</strain>
    </source>
</reference>
<keyword evidence="6 7" id="KW-0472">Membrane</keyword>
<evidence type="ECO:0000256" key="3">
    <source>
        <dbReference type="ARBA" id="ARBA00022475"/>
    </source>
</evidence>
<accession>A0A1X6ZJR6</accession>
<feature type="transmembrane region" description="Helical" evidence="7">
    <location>
        <begin position="212"/>
        <end position="231"/>
    </location>
</feature>
<dbReference type="AlphaFoldDB" id="A0A1X6ZJR6"/>
<dbReference type="Pfam" id="PF13440">
    <property type="entry name" value="Polysacc_synt_3"/>
    <property type="match status" value="1"/>
</dbReference>
<feature type="transmembrane region" description="Helical" evidence="7">
    <location>
        <begin position="360"/>
        <end position="382"/>
    </location>
</feature>
<feature type="transmembrane region" description="Helical" evidence="7">
    <location>
        <begin position="122"/>
        <end position="142"/>
    </location>
</feature>